<feature type="non-terminal residue" evidence="2">
    <location>
        <position position="161"/>
    </location>
</feature>
<dbReference type="SUPFAM" id="SSF53623">
    <property type="entry name" value="MurD-like peptide ligases, catalytic domain"/>
    <property type="match status" value="1"/>
</dbReference>
<sequence length="161" mass="18232">TWILEACGYKPGFVIGGVPGNFDVSARLGDSPFFVIEADEYDCAFFDKRSKFVHYCPRTLILNNLEFDHADIFDDLKAIQKQFHHLVRIVPGQGRIILPENDINLKQTMAMGCWSEQELVGEQGHWQAKKLNADASEWEVLLDGEKVGEVKWGPVGEHNMP</sequence>
<keyword evidence="2" id="KW-0436">Ligase</keyword>
<gene>
    <name evidence="2" type="ORF">F9C29_33050</name>
</gene>
<dbReference type="AlphaFoldDB" id="A0A6L3X710"/>
<proteinExistence type="predicted"/>
<dbReference type="PANTHER" id="PTHR43445">
    <property type="entry name" value="UDP-N-ACETYLMURAMATE--L-ALANINE LIGASE-RELATED"/>
    <property type="match status" value="1"/>
</dbReference>
<dbReference type="InterPro" id="IPR013221">
    <property type="entry name" value="Mur_ligase_cen"/>
</dbReference>
<accession>A0A6L3X710</accession>
<dbReference type="Proteomes" id="UP000476281">
    <property type="component" value="Unassembled WGS sequence"/>
</dbReference>
<dbReference type="GO" id="GO:0016881">
    <property type="term" value="F:acid-amino acid ligase activity"/>
    <property type="evidence" value="ECO:0007669"/>
    <property type="project" value="InterPro"/>
</dbReference>
<dbReference type="Pfam" id="PF08245">
    <property type="entry name" value="Mur_ligase_M"/>
    <property type="match status" value="1"/>
</dbReference>
<feature type="non-terminal residue" evidence="2">
    <location>
        <position position="1"/>
    </location>
</feature>
<evidence type="ECO:0000313" key="3">
    <source>
        <dbReference type="Proteomes" id="UP000476281"/>
    </source>
</evidence>
<protein>
    <submittedName>
        <fullName evidence="2">UDP-N-acetylmuramate:L-alanyl-gamma-D-glutamyl-meso-diaminopimelate ligase</fullName>
    </submittedName>
</protein>
<organism evidence="2 3">
    <name type="scientific">Enterobacter hormaechei</name>
    <dbReference type="NCBI Taxonomy" id="158836"/>
    <lineage>
        <taxon>Bacteria</taxon>
        <taxon>Pseudomonadati</taxon>
        <taxon>Pseudomonadota</taxon>
        <taxon>Gammaproteobacteria</taxon>
        <taxon>Enterobacterales</taxon>
        <taxon>Enterobacteriaceae</taxon>
        <taxon>Enterobacter</taxon>
        <taxon>Enterobacter cloacae complex</taxon>
    </lineage>
</organism>
<evidence type="ECO:0000313" key="2">
    <source>
        <dbReference type="EMBL" id="KAB2438923.1"/>
    </source>
</evidence>
<dbReference type="Gene3D" id="3.40.1190.10">
    <property type="entry name" value="Mur-like, catalytic domain"/>
    <property type="match status" value="1"/>
</dbReference>
<comment type="caution">
    <text evidence="2">The sequence shown here is derived from an EMBL/GenBank/DDBJ whole genome shotgun (WGS) entry which is preliminary data.</text>
</comment>
<dbReference type="PANTHER" id="PTHR43445:SF5">
    <property type="entry name" value="UDP-N-ACETYLMURAMATE--L-ALANYL-GAMMA-D-GLUTAMYL-MESO-2,6-DIAMINOHEPTANDIOATE LIGASE"/>
    <property type="match status" value="1"/>
</dbReference>
<dbReference type="InterPro" id="IPR050061">
    <property type="entry name" value="MurCDEF_pg_biosynth"/>
</dbReference>
<dbReference type="EMBL" id="WBSZ01002367">
    <property type="protein sequence ID" value="KAB2438923.1"/>
    <property type="molecule type" value="Genomic_DNA"/>
</dbReference>
<dbReference type="InterPro" id="IPR036565">
    <property type="entry name" value="Mur-like_cat_sf"/>
</dbReference>
<dbReference type="GO" id="GO:0005524">
    <property type="term" value="F:ATP binding"/>
    <property type="evidence" value="ECO:0007669"/>
    <property type="project" value="InterPro"/>
</dbReference>
<reference evidence="2 3" key="1">
    <citation type="submission" date="2019-09" db="EMBL/GenBank/DDBJ databases">
        <title>Reversal of blaTEM antimicrobial resistance by CRISPR-Cas9 in clinical E. coli and other Enterobacteriaceae strains.</title>
        <authorList>
            <person name="Tagliaferri T."/>
            <person name="Guimaraes N."/>
            <person name="Pereira M."/>
            <person name="Felicori L."/>
            <person name="Horz H.-P."/>
            <person name="Santos S."/>
            <person name="Mendes T."/>
        </authorList>
    </citation>
    <scope>NUCLEOTIDE SEQUENCE [LARGE SCALE GENOMIC DNA]</scope>
    <source>
        <strain evidence="2 3">E2_blaTEM_MG</strain>
    </source>
</reference>
<name>A0A6L3X710_9ENTR</name>
<feature type="domain" description="Mur ligase central" evidence="1">
    <location>
        <begin position="32"/>
        <end position="160"/>
    </location>
</feature>
<evidence type="ECO:0000259" key="1">
    <source>
        <dbReference type="Pfam" id="PF08245"/>
    </source>
</evidence>